<evidence type="ECO:0000313" key="2">
    <source>
        <dbReference type="EMBL" id="BDT60478.1"/>
    </source>
</evidence>
<feature type="chain" id="PRO_5045704622" evidence="1">
    <location>
        <begin position="24"/>
        <end position="141"/>
    </location>
</feature>
<dbReference type="EMBL" id="AP026966">
    <property type="protein sequence ID" value="BDT60478.1"/>
    <property type="molecule type" value="Genomic_DNA"/>
</dbReference>
<gene>
    <name evidence="2" type="ORF">MasN3_39720</name>
</gene>
<dbReference type="RefSeq" id="WP_281909629.1">
    <property type="nucleotide sequence ID" value="NZ_AP026966.1"/>
</dbReference>
<reference evidence="2" key="1">
    <citation type="submission" date="2022-11" db="EMBL/GenBank/DDBJ databases">
        <title>Isolation and characterization of PLA-degrading bacterium Massilia sp. from Antarctic soil.</title>
        <authorList>
            <person name="Sato K."/>
            <person name="Gomez-Fuentes C."/>
            <person name="Ahmad S.A."/>
            <person name="Zulkharnain A."/>
        </authorList>
    </citation>
    <scope>NUCLEOTIDE SEQUENCE</scope>
    <source>
        <strain evidence="2">N-3</strain>
    </source>
</reference>
<proteinExistence type="predicted"/>
<keyword evidence="3" id="KW-1185">Reference proteome</keyword>
<dbReference type="Proteomes" id="UP001163336">
    <property type="component" value="Chromosome"/>
</dbReference>
<evidence type="ECO:0000256" key="1">
    <source>
        <dbReference type="SAM" id="SignalP"/>
    </source>
</evidence>
<evidence type="ECO:0000313" key="3">
    <source>
        <dbReference type="Proteomes" id="UP001163336"/>
    </source>
</evidence>
<organism evidence="2 3">
    <name type="scientific">Massilia varians</name>
    <dbReference type="NCBI Taxonomy" id="457921"/>
    <lineage>
        <taxon>Bacteria</taxon>
        <taxon>Pseudomonadati</taxon>
        <taxon>Pseudomonadota</taxon>
        <taxon>Betaproteobacteria</taxon>
        <taxon>Burkholderiales</taxon>
        <taxon>Oxalobacteraceae</taxon>
        <taxon>Telluria group</taxon>
        <taxon>Massilia</taxon>
    </lineage>
</organism>
<keyword evidence="1" id="KW-0732">Signal</keyword>
<sequence>MKIHHFHLALGALAVVASTLAQASSAVDIPKIAGQSMKQVGEQLKATPTCAKNKRGTKCDYQDGRFEIVYIGGKADWITVNSLEQVPFTETAITKLGFSQKAPSFRSPMVIRWNDLPGVVEVSVFKGQTGSDYAYIKVKTR</sequence>
<protein>
    <submittedName>
        <fullName evidence="2">Uncharacterized protein</fullName>
    </submittedName>
</protein>
<name>A0ABM8CAZ7_9BURK</name>
<accession>A0ABM8CAZ7</accession>
<feature type="signal peptide" evidence="1">
    <location>
        <begin position="1"/>
        <end position="23"/>
    </location>
</feature>